<dbReference type="InterPro" id="IPR021589">
    <property type="entry name" value="Cut12"/>
</dbReference>
<feature type="compositionally biased region" description="Polar residues" evidence="1">
    <location>
        <begin position="481"/>
        <end position="490"/>
    </location>
</feature>
<gene>
    <name evidence="3" type="ORF">D0869_15657</name>
</gene>
<feature type="compositionally biased region" description="Basic and acidic residues" evidence="1">
    <location>
        <begin position="191"/>
        <end position="208"/>
    </location>
</feature>
<feature type="compositionally biased region" description="Basic and acidic residues" evidence="1">
    <location>
        <begin position="356"/>
        <end position="378"/>
    </location>
</feature>
<dbReference type="EMBL" id="QWIJ01002791">
    <property type="protein sequence ID" value="RMX71417.1"/>
    <property type="molecule type" value="Genomic_DNA"/>
</dbReference>
<protein>
    <recommendedName>
        <fullName evidence="2">Spindle pole body-associated protein cut12 domain-containing protein</fullName>
    </recommendedName>
</protein>
<feature type="compositionally biased region" description="Basic and acidic residues" evidence="1">
    <location>
        <begin position="291"/>
        <end position="318"/>
    </location>
</feature>
<feature type="region of interest" description="Disordered" evidence="1">
    <location>
        <begin position="243"/>
        <end position="570"/>
    </location>
</feature>
<sequence>MLHWLAGAQKQDTEPDTTGNFEPPETPAPVFAVRAFKHAIFGTPQTQAKPRRHSDNENGRQRQTSNRPERPSMTRPKSAGDVYRAAREEDAILPEPVASPTKGILLTPGTGGAKRKTVTFGDHVKDNEEKRPIQSGLPDDCPGKFPSPWVKGNPPDDQGEETKESFRGRGNLTEAFEQAREESAKRKKPERKTSSSKDEGPSKEKDEPSSEAGRFWKAQYDSYRENSQREVRKLIAKQKLAKNFAKDKDQECTDLADQLRQERKKVEKLERRTAELEEQLRDMEAQLTSERSVERGRNPGEKGAEGDARTRRNQKTEPAKLAAVSAAEHAVPSQNAEQPSDHRRNVPAEGSTKTGEGSDRQQKRRTTRPDNLRSKTSDDIWNQSFGSSSQAPDREHGPLSPNAGRPVTSGTHATPLKSLNVNTLPNSKTRRDSAQPSPPSMERFAKEPLIRQEVVTSPKEKEGEKRRTSPVRSPELPQPSPETARNSSRSPLRRTQSRQEEAEDLSIPVPGSSPFEPNPMLSPPVATAGNSNPNGEQDDVESSGSPSPSPKDRISPPNKSKPSQTENVKPMAAWNAINAPAAGRRILSLTDKSGKEVGLDRIEAAKARLAARGRNVS</sequence>
<feature type="compositionally biased region" description="Polar residues" evidence="1">
    <location>
        <begin position="557"/>
        <end position="567"/>
    </location>
</feature>
<feature type="compositionally biased region" description="Basic and acidic residues" evidence="1">
    <location>
        <begin position="244"/>
        <end position="284"/>
    </location>
</feature>
<dbReference type="OrthoDB" id="5383703at2759"/>
<comment type="caution">
    <text evidence="3">The sequence shown here is derived from an EMBL/GenBank/DDBJ whole genome shotgun (WGS) entry which is preliminary data.</text>
</comment>
<proteinExistence type="predicted"/>
<feature type="compositionally biased region" description="Basic and acidic residues" evidence="1">
    <location>
        <begin position="122"/>
        <end position="132"/>
    </location>
</feature>
<evidence type="ECO:0000259" key="2">
    <source>
        <dbReference type="Pfam" id="PF11500"/>
    </source>
</evidence>
<organism evidence="3 4">
    <name type="scientific">Hortaea werneckii</name>
    <name type="common">Black yeast</name>
    <name type="synonym">Cladosporium werneckii</name>
    <dbReference type="NCBI Taxonomy" id="91943"/>
    <lineage>
        <taxon>Eukaryota</taxon>
        <taxon>Fungi</taxon>
        <taxon>Dikarya</taxon>
        <taxon>Ascomycota</taxon>
        <taxon>Pezizomycotina</taxon>
        <taxon>Dothideomycetes</taxon>
        <taxon>Dothideomycetidae</taxon>
        <taxon>Mycosphaerellales</taxon>
        <taxon>Teratosphaeriaceae</taxon>
        <taxon>Hortaea</taxon>
    </lineage>
</organism>
<dbReference type="AlphaFoldDB" id="A0A3M6VYW2"/>
<reference evidence="3 4" key="1">
    <citation type="journal article" date="2018" name="BMC Genomics">
        <title>Genomic evidence for intraspecific hybridization in a clonal and extremely halotolerant yeast.</title>
        <authorList>
            <person name="Gostincar C."/>
            <person name="Stajich J.E."/>
            <person name="Zupancic J."/>
            <person name="Zalar P."/>
            <person name="Gunde-Cimerman N."/>
        </authorList>
    </citation>
    <scope>NUCLEOTIDE SEQUENCE [LARGE SCALE GENOMIC DNA]</scope>
    <source>
        <strain evidence="3 4">EXF-6656</strain>
    </source>
</reference>
<feature type="compositionally biased region" description="Polar residues" evidence="1">
    <location>
        <begin position="408"/>
        <end position="427"/>
    </location>
</feature>
<feature type="region of interest" description="Disordered" evidence="1">
    <location>
        <begin position="1"/>
        <end position="215"/>
    </location>
</feature>
<feature type="domain" description="Spindle pole body-associated protein cut12" evidence="2">
    <location>
        <begin position="178"/>
        <end position="284"/>
    </location>
</feature>
<dbReference type="Pfam" id="PF11500">
    <property type="entry name" value="Cut12"/>
    <property type="match status" value="1"/>
</dbReference>
<dbReference type="VEuPathDB" id="FungiDB:BTJ68_07621"/>
<accession>A0A3M6VYW2</accession>
<evidence type="ECO:0000313" key="3">
    <source>
        <dbReference type="EMBL" id="RMX71417.1"/>
    </source>
</evidence>
<feature type="compositionally biased region" description="Polar residues" evidence="1">
    <location>
        <begin position="379"/>
        <end position="391"/>
    </location>
</feature>
<evidence type="ECO:0000256" key="1">
    <source>
        <dbReference type="SAM" id="MobiDB-lite"/>
    </source>
</evidence>
<feature type="compositionally biased region" description="Basic and acidic residues" evidence="1">
    <location>
        <begin position="458"/>
        <end position="467"/>
    </location>
</feature>
<evidence type="ECO:0000313" key="4">
    <source>
        <dbReference type="Proteomes" id="UP000281245"/>
    </source>
</evidence>
<dbReference type="Proteomes" id="UP000281245">
    <property type="component" value="Unassembled WGS sequence"/>
</dbReference>
<name>A0A3M6VYW2_HORWE</name>